<reference evidence="2 3" key="1">
    <citation type="submission" date="2018-02" db="EMBL/GenBank/DDBJ databases">
        <title>Genome sequence of the basidiomycete white-rot fungus Phlebia centrifuga.</title>
        <authorList>
            <person name="Granchi Z."/>
            <person name="Peng M."/>
            <person name="de Vries R.P."/>
            <person name="Hilden K."/>
            <person name="Makela M.R."/>
            <person name="Grigoriev I."/>
            <person name="Riley R."/>
        </authorList>
    </citation>
    <scope>NUCLEOTIDE SEQUENCE [LARGE SCALE GENOMIC DNA]</scope>
    <source>
        <strain evidence="2 3">FBCC195</strain>
    </source>
</reference>
<protein>
    <submittedName>
        <fullName evidence="2">Uncharacterized protein</fullName>
    </submittedName>
</protein>
<keyword evidence="3" id="KW-1185">Reference proteome</keyword>
<proteinExistence type="predicted"/>
<feature type="region of interest" description="Disordered" evidence="1">
    <location>
        <begin position="27"/>
        <end position="61"/>
    </location>
</feature>
<dbReference type="EMBL" id="MLYV02001134">
    <property type="protein sequence ID" value="PSR72819.1"/>
    <property type="molecule type" value="Genomic_DNA"/>
</dbReference>
<gene>
    <name evidence="2" type="ORF">PHLCEN_2v11316</name>
</gene>
<name>A0A2R6NKB6_9APHY</name>
<dbReference type="AlphaFoldDB" id="A0A2R6NKB6"/>
<comment type="caution">
    <text evidence="2">The sequence shown here is derived from an EMBL/GenBank/DDBJ whole genome shotgun (WGS) entry which is preliminary data.</text>
</comment>
<dbReference type="Proteomes" id="UP000186601">
    <property type="component" value="Unassembled WGS sequence"/>
</dbReference>
<accession>A0A2R6NKB6</accession>
<sequence length="85" mass="8998">MSTYDAASQQGTPYAYTPVAAGSSSQLATPDLSQVASTSTQLPLPAQPAPPQSRQAAEEARKDRTLAEFLLMLDDYEPLVRSGAL</sequence>
<dbReference type="STRING" id="98765.A0A2R6NKB6"/>
<feature type="compositionally biased region" description="Polar residues" evidence="1">
    <location>
        <begin position="27"/>
        <end position="40"/>
    </location>
</feature>
<organism evidence="2 3">
    <name type="scientific">Hermanssonia centrifuga</name>
    <dbReference type="NCBI Taxonomy" id="98765"/>
    <lineage>
        <taxon>Eukaryota</taxon>
        <taxon>Fungi</taxon>
        <taxon>Dikarya</taxon>
        <taxon>Basidiomycota</taxon>
        <taxon>Agaricomycotina</taxon>
        <taxon>Agaricomycetes</taxon>
        <taxon>Polyporales</taxon>
        <taxon>Meruliaceae</taxon>
        <taxon>Hermanssonia</taxon>
    </lineage>
</organism>
<evidence type="ECO:0000313" key="2">
    <source>
        <dbReference type="EMBL" id="PSR72819.1"/>
    </source>
</evidence>
<dbReference type="OrthoDB" id="154356at2759"/>
<evidence type="ECO:0000256" key="1">
    <source>
        <dbReference type="SAM" id="MobiDB-lite"/>
    </source>
</evidence>
<evidence type="ECO:0000313" key="3">
    <source>
        <dbReference type="Proteomes" id="UP000186601"/>
    </source>
</evidence>